<dbReference type="HOGENOM" id="CLU_076312_6_0_10"/>
<dbReference type="KEGG" id="hhy:Halhy_4726"/>
<sequence length="213" mass="24488">MTSDVKFPLTNQELAAIGKDGLVRLPANWDEYWEVLAAAEYRADFYNNEIIASMSYEGDIHSHLASEFGFLLKSIFTDLKSFRVYNSNRPVYIPACKHLKTGVFNSDGMVISLPTTPYEYQKGMTAETTPILLIEILSETTQSYDWGTKLPCYKEIPSLQQIFFIEQSKPKIFVMEREAPNRWVETTLTQAEEAIVIQGQSIPLQKIYRELYF</sequence>
<feature type="domain" description="Putative restriction endonuclease" evidence="1">
    <location>
        <begin position="29"/>
        <end position="195"/>
    </location>
</feature>
<dbReference type="PANTHER" id="PTHR36558">
    <property type="entry name" value="GLR1098 PROTEIN"/>
    <property type="match status" value="1"/>
</dbReference>
<dbReference type="Pfam" id="PF05685">
    <property type="entry name" value="Uma2"/>
    <property type="match status" value="1"/>
</dbReference>
<dbReference type="eggNOG" id="COG4636">
    <property type="taxonomic scope" value="Bacteria"/>
</dbReference>
<organism evidence="2 3">
    <name type="scientific">Haliscomenobacter hydrossis (strain ATCC 27775 / DSM 1100 / LMG 10767 / O)</name>
    <dbReference type="NCBI Taxonomy" id="760192"/>
    <lineage>
        <taxon>Bacteria</taxon>
        <taxon>Pseudomonadati</taxon>
        <taxon>Bacteroidota</taxon>
        <taxon>Saprospiria</taxon>
        <taxon>Saprospirales</taxon>
        <taxon>Haliscomenobacteraceae</taxon>
        <taxon>Haliscomenobacter</taxon>
    </lineage>
</organism>
<gene>
    <name evidence="2" type="ordered locus">Halhy_4726</name>
</gene>
<proteinExistence type="predicted"/>
<dbReference type="SUPFAM" id="SSF52980">
    <property type="entry name" value="Restriction endonuclease-like"/>
    <property type="match status" value="1"/>
</dbReference>
<dbReference type="AlphaFoldDB" id="F4KWS7"/>
<dbReference type="Proteomes" id="UP000008461">
    <property type="component" value="Chromosome"/>
</dbReference>
<dbReference type="InterPro" id="IPR011335">
    <property type="entry name" value="Restrct_endonuc-II-like"/>
</dbReference>
<keyword evidence="3" id="KW-1185">Reference proteome</keyword>
<dbReference type="InterPro" id="IPR008538">
    <property type="entry name" value="Uma2"/>
</dbReference>
<accession>F4KWS7</accession>
<reference key="2">
    <citation type="submission" date="2011-04" db="EMBL/GenBank/DDBJ databases">
        <title>Complete sequence of chromosome of Haliscomenobacter hydrossis DSM 1100.</title>
        <authorList>
            <consortium name="US DOE Joint Genome Institute (JGI-PGF)"/>
            <person name="Lucas S."/>
            <person name="Han J."/>
            <person name="Lapidus A."/>
            <person name="Bruce D."/>
            <person name="Goodwin L."/>
            <person name="Pitluck S."/>
            <person name="Peters L."/>
            <person name="Kyrpides N."/>
            <person name="Mavromatis K."/>
            <person name="Ivanova N."/>
            <person name="Ovchinnikova G."/>
            <person name="Pagani I."/>
            <person name="Daligault H."/>
            <person name="Detter J.C."/>
            <person name="Han C."/>
            <person name="Land M."/>
            <person name="Hauser L."/>
            <person name="Markowitz V."/>
            <person name="Cheng J.-F."/>
            <person name="Hugenholtz P."/>
            <person name="Woyke T."/>
            <person name="Wu D."/>
            <person name="Verbarg S."/>
            <person name="Frueling A."/>
            <person name="Brambilla E."/>
            <person name="Klenk H.-P."/>
            <person name="Eisen J.A."/>
        </authorList>
    </citation>
    <scope>NUCLEOTIDE SEQUENCE</scope>
    <source>
        <strain>DSM 1100</strain>
    </source>
</reference>
<dbReference type="Gene3D" id="3.90.1570.10">
    <property type="entry name" value="tt1808, chain A"/>
    <property type="match status" value="1"/>
</dbReference>
<reference evidence="2 3" key="1">
    <citation type="journal article" date="2011" name="Stand. Genomic Sci.">
        <title>Complete genome sequence of Haliscomenobacter hydrossis type strain (O).</title>
        <authorList>
            <consortium name="US DOE Joint Genome Institute (JGI-PGF)"/>
            <person name="Daligault H."/>
            <person name="Lapidus A."/>
            <person name="Zeytun A."/>
            <person name="Nolan M."/>
            <person name="Lucas S."/>
            <person name="Del Rio T.G."/>
            <person name="Tice H."/>
            <person name="Cheng J.F."/>
            <person name="Tapia R."/>
            <person name="Han C."/>
            <person name="Goodwin L."/>
            <person name="Pitluck S."/>
            <person name="Liolios K."/>
            <person name="Pagani I."/>
            <person name="Ivanova N."/>
            <person name="Huntemann M."/>
            <person name="Mavromatis K."/>
            <person name="Mikhailova N."/>
            <person name="Pati A."/>
            <person name="Chen A."/>
            <person name="Palaniappan K."/>
            <person name="Land M."/>
            <person name="Hauser L."/>
            <person name="Brambilla E.M."/>
            <person name="Rohde M."/>
            <person name="Verbarg S."/>
            <person name="Goker M."/>
            <person name="Bristow J."/>
            <person name="Eisen J.A."/>
            <person name="Markowitz V."/>
            <person name="Hugenholtz P."/>
            <person name="Kyrpides N.C."/>
            <person name="Klenk H.P."/>
            <person name="Woyke T."/>
        </authorList>
    </citation>
    <scope>NUCLEOTIDE SEQUENCE [LARGE SCALE GENOMIC DNA]</scope>
    <source>
        <strain evidence="3">ATCC 27775 / DSM 1100 / LMG 10767 / O</strain>
    </source>
</reference>
<dbReference type="EMBL" id="CP002691">
    <property type="protein sequence ID" value="AEE52560.1"/>
    <property type="molecule type" value="Genomic_DNA"/>
</dbReference>
<dbReference type="RefSeq" id="WP_013767098.1">
    <property type="nucleotide sequence ID" value="NC_015510.1"/>
</dbReference>
<evidence type="ECO:0000313" key="3">
    <source>
        <dbReference type="Proteomes" id="UP000008461"/>
    </source>
</evidence>
<dbReference type="OrthoDB" id="941643at2"/>
<dbReference type="PANTHER" id="PTHR36558:SF1">
    <property type="entry name" value="RESTRICTION ENDONUCLEASE DOMAIN-CONTAINING PROTEIN-RELATED"/>
    <property type="match status" value="1"/>
</dbReference>
<evidence type="ECO:0000259" key="1">
    <source>
        <dbReference type="Pfam" id="PF05685"/>
    </source>
</evidence>
<dbReference type="CDD" id="cd06260">
    <property type="entry name" value="DUF820-like"/>
    <property type="match status" value="1"/>
</dbReference>
<protein>
    <recommendedName>
        <fullName evidence="1">Putative restriction endonuclease domain-containing protein</fullName>
    </recommendedName>
</protein>
<name>F4KWS7_HALH1</name>
<evidence type="ECO:0000313" key="2">
    <source>
        <dbReference type="EMBL" id="AEE52560.1"/>
    </source>
</evidence>
<dbReference type="InterPro" id="IPR012296">
    <property type="entry name" value="Nuclease_put_TT1808"/>
</dbReference>
<dbReference type="STRING" id="760192.Halhy_4726"/>